<keyword evidence="10" id="KW-1185">Reference proteome</keyword>
<dbReference type="RefSeq" id="WP_142521546.1">
    <property type="nucleotide sequence ID" value="NZ_CABFWF030000018.1"/>
</dbReference>
<evidence type="ECO:0000256" key="5">
    <source>
        <dbReference type="ARBA" id="ARBA00022734"/>
    </source>
</evidence>
<keyword evidence="7" id="KW-0472">Membrane</keyword>
<feature type="transmembrane region" description="Helical" evidence="7">
    <location>
        <begin position="92"/>
        <end position="111"/>
    </location>
</feature>
<dbReference type="Proteomes" id="UP000606921">
    <property type="component" value="Unassembled WGS sequence"/>
</dbReference>
<evidence type="ECO:0000256" key="3">
    <source>
        <dbReference type="ARBA" id="ARBA00020552"/>
    </source>
</evidence>
<comment type="subcellular location">
    <subcellularLocation>
        <location evidence="1">Membrane</location>
        <topology evidence="1">Single-pass membrane protein</topology>
    </subcellularLocation>
</comment>
<feature type="signal peptide" evidence="8">
    <location>
        <begin position="1"/>
        <end position="27"/>
    </location>
</feature>
<name>A0ABM8PWU6_9HYPH</name>
<comment type="similarity">
    <text evidence="2">Belongs to the BA14k family.</text>
</comment>
<evidence type="ECO:0000256" key="6">
    <source>
        <dbReference type="ARBA" id="ARBA00025321"/>
    </source>
</evidence>
<proteinExistence type="inferred from homology"/>
<dbReference type="EMBL" id="CABFWF030000018">
    <property type="protein sequence ID" value="CAD7052934.1"/>
    <property type="molecule type" value="Genomic_DNA"/>
</dbReference>
<comment type="caution">
    <text evidence="9">The sequence shown here is derived from an EMBL/GenBank/DDBJ whole genome shotgun (WGS) entry which is preliminary data.</text>
</comment>
<keyword evidence="5" id="KW-0430">Lectin</keyword>
<keyword evidence="7" id="KW-0812">Transmembrane</keyword>
<evidence type="ECO:0000256" key="8">
    <source>
        <dbReference type="SAM" id="SignalP"/>
    </source>
</evidence>
<accession>A0ABM8PWU6</accession>
<comment type="function">
    <text evidence="6">Has immunoglobulin-binding and hemagglutination properties, and can bind to mannose. Essential for virulence. May be involved in LPS biosynthesis or polysaccharide transport.</text>
</comment>
<protein>
    <recommendedName>
        <fullName evidence="3">Lectin-like protein BA14k</fullName>
    </recommendedName>
</protein>
<keyword evidence="8" id="KW-0732">Signal</keyword>
<sequence length="154" mass="17767">MRTLRFRLATVAAALAVTVTSYVPVQAMPLPAAPAAATQNAVTEVQYRDRWEGRRDRREARRDYRRGYRAGYYNGHRGYRDRRPGYRYYNGYWFPLAAFTAGAIIGGAAQARPSAAFSARHYQWCENRYRSYRASDNTFQPYNGPRQQCNSPYS</sequence>
<dbReference type="Pfam" id="PF07886">
    <property type="entry name" value="BA14K"/>
    <property type="match status" value="1"/>
</dbReference>
<reference evidence="9 10" key="1">
    <citation type="submission" date="2020-11" db="EMBL/GenBank/DDBJ databases">
        <authorList>
            <person name="Lassalle F."/>
        </authorList>
    </citation>
    <scope>NUCLEOTIDE SEQUENCE [LARGE SCALE GENOMIC DNA]</scope>
    <source>
        <strain evidence="9 10">JC140</strain>
    </source>
</reference>
<evidence type="ECO:0000313" key="10">
    <source>
        <dbReference type="Proteomes" id="UP000606921"/>
    </source>
</evidence>
<keyword evidence="4" id="KW-1003">Cell membrane</keyword>
<gene>
    <name evidence="9" type="ORF">REJC140_01926</name>
</gene>
<feature type="chain" id="PRO_5045669025" description="Lectin-like protein BA14k" evidence="8">
    <location>
        <begin position="28"/>
        <end position="154"/>
    </location>
</feature>
<evidence type="ECO:0000256" key="7">
    <source>
        <dbReference type="SAM" id="Phobius"/>
    </source>
</evidence>
<evidence type="ECO:0000256" key="2">
    <source>
        <dbReference type="ARBA" id="ARBA00010270"/>
    </source>
</evidence>
<organism evidence="9 10">
    <name type="scientific">Pseudorhizobium endolithicum</name>
    <dbReference type="NCBI Taxonomy" id="1191678"/>
    <lineage>
        <taxon>Bacteria</taxon>
        <taxon>Pseudomonadati</taxon>
        <taxon>Pseudomonadota</taxon>
        <taxon>Alphaproteobacteria</taxon>
        <taxon>Hyphomicrobiales</taxon>
        <taxon>Rhizobiaceae</taxon>
        <taxon>Rhizobium/Agrobacterium group</taxon>
        <taxon>Pseudorhizobium</taxon>
    </lineage>
</organism>
<dbReference type="InterPro" id="IPR012413">
    <property type="entry name" value="BA14K"/>
</dbReference>
<evidence type="ECO:0000256" key="4">
    <source>
        <dbReference type="ARBA" id="ARBA00022475"/>
    </source>
</evidence>
<keyword evidence="7" id="KW-1133">Transmembrane helix</keyword>
<evidence type="ECO:0000313" key="9">
    <source>
        <dbReference type="EMBL" id="CAD7052934.1"/>
    </source>
</evidence>
<evidence type="ECO:0000256" key="1">
    <source>
        <dbReference type="ARBA" id="ARBA00004167"/>
    </source>
</evidence>